<reference evidence="2 4" key="1">
    <citation type="submission" date="2016-10" db="EMBL/GenBank/DDBJ databases">
        <authorList>
            <person name="de Groot N.N."/>
        </authorList>
    </citation>
    <scope>NUCLEOTIDE SEQUENCE [LARGE SCALE GENOMIC DNA]</scope>
    <source>
        <strain evidence="2 4">DSM 10495</strain>
    </source>
</reference>
<proteinExistence type="predicted"/>
<organism evidence="2 4">
    <name type="scientific">Arthrobacter woluwensis</name>
    <dbReference type="NCBI Taxonomy" id="156980"/>
    <lineage>
        <taxon>Bacteria</taxon>
        <taxon>Bacillati</taxon>
        <taxon>Actinomycetota</taxon>
        <taxon>Actinomycetes</taxon>
        <taxon>Micrococcales</taxon>
        <taxon>Micrococcaceae</taxon>
        <taxon>Arthrobacter</taxon>
    </lineage>
</organism>
<dbReference type="PANTHER" id="PTHR43591">
    <property type="entry name" value="METHYLTRANSFERASE"/>
    <property type="match status" value="1"/>
</dbReference>
<dbReference type="RefSeq" id="WP_066217546.1">
    <property type="nucleotide sequence ID" value="NZ_FNSN01000003.1"/>
</dbReference>
<dbReference type="GO" id="GO:0008168">
    <property type="term" value="F:methyltransferase activity"/>
    <property type="evidence" value="ECO:0007669"/>
    <property type="project" value="UniProtKB-KW"/>
</dbReference>
<protein>
    <submittedName>
        <fullName evidence="2">Methyltransferase domain-containing protein</fullName>
    </submittedName>
</protein>
<keyword evidence="2" id="KW-0489">Methyltransferase</keyword>
<dbReference type="InterPro" id="IPR029063">
    <property type="entry name" value="SAM-dependent_MTases_sf"/>
</dbReference>
<keyword evidence="2" id="KW-0808">Transferase</keyword>
<dbReference type="EMBL" id="FNSN01000007">
    <property type="protein sequence ID" value="SEC97997.1"/>
    <property type="molecule type" value="Genomic_DNA"/>
</dbReference>
<dbReference type="CDD" id="cd02440">
    <property type="entry name" value="AdoMet_MTases"/>
    <property type="match status" value="1"/>
</dbReference>
<evidence type="ECO:0000259" key="1">
    <source>
        <dbReference type="Pfam" id="PF13649"/>
    </source>
</evidence>
<dbReference type="Proteomes" id="UP000182652">
    <property type="component" value="Unassembled WGS sequence"/>
</dbReference>
<dbReference type="SUPFAM" id="SSF53335">
    <property type="entry name" value="S-adenosyl-L-methionine-dependent methyltransferases"/>
    <property type="match status" value="1"/>
</dbReference>
<name>A0A1H4JPH9_9MICC</name>
<gene>
    <name evidence="2" type="ORF">SAMN04489745_0312</name>
    <name evidence="3" type="ORF">SAMN04489745_3602</name>
</gene>
<evidence type="ECO:0000313" key="4">
    <source>
        <dbReference type="Proteomes" id="UP000182652"/>
    </source>
</evidence>
<sequence>MRRNEARTDGEVVAASYDAVAGLYIELFGDEELADPRDLETITAWAATCDGPVLDAGCGPGHWTAALARRGVEVAGVDLSAEFLEHARRLYPALSFQSADVRRLPSRDGSWAGVLAWFSLIHLDPVDVRAVLAEVHRVLAPGGRILIGFFAGEGDEPLPFAHQVAPAWSWPGEWVEEQLVLAGFRPRGATVRGASGTQRALGHCEAVRVP</sequence>
<feature type="domain" description="Methyltransferase" evidence="1">
    <location>
        <begin position="53"/>
        <end position="143"/>
    </location>
</feature>
<dbReference type="STRING" id="156980.SAMN04489745_0312"/>
<dbReference type="AlphaFoldDB" id="A0A1H4JPH9"/>
<dbReference type="InterPro" id="IPR041698">
    <property type="entry name" value="Methyltransf_25"/>
</dbReference>
<dbReference type="GO" id="GO:0032259">
    <property type="term" value="P:methylation"/>
    <property type="evidence" value="ECO:0007669"/>
    <property type="project" value="UniProtKB-KW"/>
</dbReference>
<dbReference type="EMBL" id="FNSN01000003">
    <property type="protein sequence ID" value="SEB48209.1"/>
    <property type="molecule type" value="Genomic_DNA"/>
</dbReference>
<evidence type="ECO:0000313" key="2">
    <source>
        <dbReference type="EMBL" id="SEB48209.1"/>
    </source>
</evidence>
<evidence type="ECO:0000313" key="3">
    <source>
        <dbReference type="EMBL" id="SEC97997.1"/>
    </source>
</evidence>
<keyword evidence="4" id="KW-1185">Reference proteome</keyword>
<dbReference type="Pfam" id="PF13649">
    <property type="entry name" value="Methyltransf_25"/>
    <property type="match status" value="1"/>
</dbReference>
<accession>A0A1H4JPH9</accession>
<dbReference type="Gene3D" id="3.40.50.150">
    <property type="entry name" value="Vaccinia Virus protein VP39"/>
    <property type="match status" value="1"/>
</dbReference>